<sequence>TETVSRLILVLTPEMQSELLFSKPEIPFWEDVVNKVVDNITADELGNLVAKETKKYSETMVITGEEGEPGEDRLSNINSFLSNIVDRSKRKAELVPAIRESFRREGAKETMLEYMSGGRTKKELLEIIETDLTRTGIDAKALLGIKTLIQKNADIEELLKSLIDLLNHKNPDMRRSVVKSFVDLTDKLLLLGRIDLLKLIIVAFSDRLGREAEKGIFEDIIDGLLILALKLIKEGKHLFAETIDDILNNYLKTLEDP</sequence>
<organism evidence="1">
    <name type="scientific">marine sediment metagenome</name>
    <dbReference type="NCBI Taxonomy" id="412755"/>
    <lineage>
        <taxon>unclassified sequences</taxon>
        <taxon>metagenomes</taxon>
        <taxon>ecological metagenomes</taxon>
    </lineage>
</organism>
<protein>
    <submittedName>
        <fullName evidence="1">Uncharacterized protein</fullName>
    </submittedName>
</protein>
<dbReference type="InterPro" id="IPR016024">
    <property type="entry name" value="ARM-type_fold"/>
</dbReference>
<feature type="non-terminal residue" evidence="1">
    <location>
        <position position="257"/>
    </location>
</feature>
<evidence type="ECO:0000313" key="1">
    <source>
        <dbReference type="EMBL" id="GAJ13810.1"/>
    </source>
</evidence>
<comment type="caution">
    <text evidence="1">The sequence shown here is derived from an EMBL/GenBank/DDBJ whole genome shotgun (WGS) entry which is preliminary data.</text>
</comment>
<feature type="non-terminal residue" evidence="1">
    <location>
        <position position="1"/>
    </location>
</feature>
<accession>X1VUD9</accession>
<gene>
    <name evidence="1" type="ORF">S12H4_44188</name>
</gene>
<dbReference type="AlphaFoldDB" id="X1VUD9"/>
<dbReference type="SUPFAM" id="SSF48371">
    <property type="entry name" value="ARM repeat"/>
    <property type="match status" value="1"/>
</dbReference>
<name>X1VUD9_9ZZZZ</name>
<reference evidence="1" key="1">
    <citation type="journal article" date="2014" name="Front. Microbiol.">
        <title>High frequency of phylogenetically diverse reductive dehalogenase-homologous genes in deep subseafloor sedimentary metagenomes.</title>
        <authorList>
            <person name="Kawai M."/>
            <person name="Futagami T."/>
            <person name="Toyoda A."/>
            <person name="Takaki Y."/>
            <person name="Nishi S."/>
            <person name="Hori S."/>
            <person name="Arai W."/>
            <person name="Tsubouchi T."/>
            <person name="Morono Y."/>
            <person name="Uchiyama I."/>
            <person name="Ito T."/>
            <person name="Fujiyama A."/>
            <person name="Inagaki F."/>
            <person name="Takami H."/>
        </authorList>
    </citation>
    <scope>NUCLEOTIDE SEQUENCE</scope>
    <source>
        <strain evidence="1">Expedition CK06-06</strain>
    </source>
</reference>
<proteinExistence type="predicted"/>
<dbReference type="EMBL" id="BARW01027205">
    <property type="protein sequence ID" value="GAJ13810.1"/>
    <property type="molecule type" value="Genomic_DNA"/>
</dbReference>